<feature type="compositionally biased region" description="Low complexity" evidence="1">
    <location>
        <begin position="2623"/>
        <end position="2637"/>
    </location>
</feature>
<feature type="compositionally biased region" description="Basic and acidic residues" evidence="1">
    <location>
        <begin position="2561"/>
        <end position="2572"/>
    </location>
</feature>
<name>A0AAD4XK80_9MAGN</name>
<feature type="compositionally biased region" description="Basic and acidic residues" evidence="1">
    <location>
        <begin position="486"/>
        <end position="501"/>
    </location>
</feature>
<dbReference type="PANTHER" id="PTHR13650:SF0">
    <property type="entry name" value="SPATACSIN"/>
    <property type="match status" value="1"/>
</dbReference>
<dbReference type="Proteomes" id="UP001202328">
    <property type="component" value="Unassembled WGS sequence"/>
</dbReference>
<feature type="region of interest" description="Disordered" evidence="1">
    <location>
        <begin position="478"/>
        <end position="514"/>
    </location>
</feature>
<protein>
    <recommendedName>
        <fullName evidence="2">Spatacsin C-terminal domain-containing protein</fullName>
    </recommendedName>
</protein>
<proteinExistence type="predicted"/>
<comment type="caution">
    <text evidence="3">The sequence shown here is derived from an EMBL/GenBank/DDBJ whole genome shotgun (WGS) entry which is preliminary data.</text>
</comment>
<dbReference type="EMBL" id="JAJJMB010008870">
    <property type="protein sequence ID" value="KAI3919888.1"/>
    <property type="molecule type" value="Genomic_DNA"/>
</dbReference>
<keyword evidence="4" id="KW-1185">Reference proteome</keyword>
<feature type="region of interest" description="Disordered" evidence="1">
    <location>
        <begin position="231"/>
        <end position="252"/>
    </location>
</feature>
<dbReference type="GO" id="GO:0005737">
    <property type="term" value="C:cytoplasm"/>
    <property type="evidence" value="ECO:0007669"/>
    <property type="project" value="TreeGrafter"/>
</dbReference>
<accession>A0AAD4XK80</accession>
<feature type="compositionally biased region" description="Basic and acidic residues" evidence="1">
    <location>
        <begin position="2609"/>
        <end position="2619"/>
    </location>
</feature>
<evidence type="ECO:0000313" key="3">
    <source>
        <dbReference type="EMBL" id="KAI3919888.1"/>
    </source>
</evidence>
<dbReference type="Pfam" id="PF14649">
    <property type="entry name" value="Spatacsin_C"/>
    <property type="match status" value="1"/>
</dbReference>
<feature type="domain" description="Spatacsin C-terminal" evidence="2">
    <location>
        <begin position="2873"/>
        <end position="3163"/>
    </location>
</feature>
<feature type="region of interest" description="Disordered" evidence="1">
    <location>
        <begin position="2561"/>
        <end position="2648"/>
    </location>
</feature>
<feature type="region of interest" description="Disordered" evidence="1">
    <location>
        <begin position="2175"/>
        <end position="2203"/>
    </location>
</feature>
<dbReference type="InterPro" id="IPR028107">
    <property type="entry name" value="Spatacsin_C_dom"/>
</dbReference>
<reference evidence="3" key="1">
    <citation type="submission" date="2022-04" db="EMBL/GenBank/DDBJ databases">
        <title>A functionally conserved STORR gene fusion in Papaver species that diverged 16.8 million years ago.</title>
        <authorList>
            <person name="Catania T."/>
        </authorList>
    </citation>
    <scope>NUCLEOTIDE SEQUENCE</scope>
    <source>
        <strain evidence="3">S-188037</strain>
    </source>
</reference>
<gene>
    <name evidence="3" type="ORF">MKW98_001144</name>
</gene>
<feature type="compositionally biased region" description="Polar residues" evidence="1">
    <location>
        <begin position="231"/>
        <end position="240"/>
    </location>
</feature>
<organism evidence="3 4">
    <name type="scientific">Papaver atlanticum</name>
    <dbReference type="NCBI Taxonomy" id="357466"/>
    <lineage>
        <taxon>Eukaryota</taxon>
        <taxon>Viridiplantae</taxon>
        <taxon>Streptophyta</taxon>
        <taxon>Embryophyta</taxon>
        <taxon>Tracheophyta</taxon>
        <taxon>Spermatophyta</taxon>
        <taxon>Magnoliopsida</taxon>
        <taxon>Ranunculales</taxon>
        <taxon>Papaveraceae</taxon>
        <taxon>Papaveroideae</taxon>
        <taxon>Papaver</taxon>
    </lineage>
</organism>
<feature type="region of interest" description="Disordered" evidence="1">
    <location>
        <begin position="2029"/>
        <end position="2048"/>
    </location>
</feature>
<dbReference type="PANTHER" id="PTHR13650">
    <property type="entry name" value="SPATACSIN"/>
    <property type="match status" value="1"/>
</dbReference>
<dbReference type="InterPro" id="IPR028103">
    <property type="entry name" value="Spatacsin"/>
</dbReference>
<evidence type="ECO:0000256" key="1">
    <source>
        <dbReference type="SAM" id="MobiDB-lite"/>
    </source>
</evidence>
<sequence length="3254" mass="360614">MKIFRDFSELRIKMAFSCVNGGVDGPAVLQVSKWSPSETRLNLSEFSGAFISPTRELLLLLSYQCEALLIPLITGECRDADDLGRCYPETHHESRDENLQASGLVDSIQSDSLDDIPSTSGAVEDDYDGGNNTFSRSKCYPILSGVKSLAWGHCGDAYNQHKRAAFRELLFVSDDHGITVHAFRYLGKTHEETKQSPECMDGNGRWEKWGHSATSVDKSYYTQATEDSGSRLVNGNVGSKQRSKDSPGVFINNESSIENSTSKIWFCNKVETIESGSKMSTKFPASPSFPCSAEVVSFSISGSISVFLGFLSRSGTASDMKQQQGDGTLLQGLAADSGNSNSSFIDQDVNYDEFKCLRIFSSTSSRLIGFVMALEGPVLGSASEENGVRFSKVLVVVTTIYQWGIQWVTTLNLHDTSLSQGLVSEWTDFQFSDKGVVCLNASGLIFIYCATTGKLVECLDVLQVCRINPKQKLLRERKATAGGGDVGHRNADRKNDQDDKINGSAGDQSEDHSRSKRNFKKLMVSLSSSLLAVVDEYGVIYLIYPGDYASKKSYSVNKLLPHYGHSGLDVFVRWEIGGSDIGHHKSLHNVSLSNDRLNKEDGKSLENQKCHLQDNGGNYSYYLSGFSAASQNKDQGISSSIVSSNPVRRIFLPRSGCSKDDTICFSPLGITRLSKTWDVKGRKGFHIIHTHMQVDSTIHDDNVLASPFPRRGPLDTEGVFVGEALGCCFQGCLYLVTENGLFVVLPSVSVATTGNPVESVCYWRPSTLNCTGDQSEKDFGTKKLKELWPPWKVEVLDRVLLYEGPEEADLLCLKNGWDLNVARLRRLQLALDYLKADEIQQSLEMLVDVNMAEEGILRLLFSAVYQIFCRAGNDNEVALASRLLSLAASFATKMVRKYGLLQHKKEKFQVQIVLNGAQSQINNSRRLHEMAHFLEVIRSLQCKLGARYRILGQGLVDRNSLLDDSHPQSSSLVIVPSELRNPLEQALPASELAFEDTEKLALTPVEPFSIPPTSDSDTFNALSVVATKDEIQGRLLVPLENPKDMIARWKIDNMDLKAIVKDALHSGRLPLAVLQLHLQNFKDLVTEKEPHDTFNEVRDVARAIAYELLLKGETSLAVATLQRLGEDIEVSLKQLLFGTVRRSLRMQIAEELKRYGYLGPHEWKMLERIALIERLYPSSSFWRTFHGRQKEPGDAPSSLTSLENKLHMICLLSVNNCKIECGEIDGVVKGPWESISESCVFPVVDEDITHAGYWAGAALWSDAWDQRAIDRIVLDRPLLMGVHVLWESQLEYHMCHDDWEEVYKLLDMIPSTVLSNGNLQINLDGLDSAETEGFSMVSSHYDKYICSPEELDVVCMTVPNVKILKFPANYMCSAWLKGLFEQELAKRSIFLKEYWDGTEEIIPILARAGFITKISKSFVLDESIEDVPDINFSNVGGEFDRHAAQALHKLVIRHCAQHDLSNLLDLYLDHHKLVLDNDSLILLQDAAGDCEWAKWLLFSRVKGREYDTSLCNARAIISKNVVLGSKISVLDMEEVIRTVDDMAEGGGEMAALATLMYAPSPIHKCLFSGSVKRRFSSSAQCTLENLRPALQRFPTLWRTLIAACFGHDANGISLVPDAKSVFGNSALSDYLNWRESIFSSAGHDTSLVQMLPCWFSKGIRRLIQLFVQGPFGWQSLAGVPTGESFLHRDIGYFINAHENGEVSAMSWEAAIQKSVEKELFASSLEETTFGVEHYLHRGRALAAFNHLLGLRVQMLNENSHKKQSGASSGQANIQSDVQMLLAPVTQNEESLLSTVMPLAISHFEDSVLVASCAFLLELCGLSASMLRIDVAALRRISSFYKSSEDSEHFQHFSPKGSAFHASPREGDITVSLAQALADDYMHCDSSGTADQEEISNIGVTASKRSSRAVLAVLQHLEKASVPLMAEGETCGSWLLSGSGDGAEFRSQQKAASQHWSLVTAFCQMHQILLSTKYLSVLAKDNDWVGFLTEAQVVGHPFDATIQVASKDFSDPRLKIHILTVLRSMYSTRKKPVSSPNTAPRGKNREISLSSENNGMVPVELFGLLAECEKQKSPGEALLLRAKDMRWSLLAMIASCFSDVSPLSCLTVWLEITAARETSSIKVNDIASQIANNVGAAVEATNLSPGGNKDLTFHYNRKNAKRRCLIESLSAVTASNDSGNPGVVKKSVPAELSPEDEDKRELDDEDIKVLSDPDEGLTSLSKMVSVLCEQRLFLPLLRAFEMFLPSCSLLPFIRALQTFSQMRLSEASAHLASFSARIKEEPFHARANIGREGQVGAPWISSTAVTAADAMLSTCPSAYEKRCLLQLLSATDFGDGGSASTYFRQLHWKINLAEPALRKEDDLYLGNETLDDASLLTALENNGHWEQARNWARQLEASGGPWKSAAHHVTETQAEAMVAEWKEFLWDVPEERAALWGHCQTLFLRYSFPALQAGLFFLKHAEAVEKDIPAKELHEMLLLALQWLSGTMTQCSPVYPLHLLREIETRVWLLAVESEAQAKCEGDFSTPISGQNFTSGNSSSIIERTASIVTKMDNHLSSMKIRATERYDMRESNQTHVRHRQATEPTSPPAALGGMKTKRRPKSYLPSRRSHVESIEKNNDLDDSINSPSNSRSSAEQSKGLPLQEDDVGVEASVSRWEERVGPEELERAVLSLLEFGQVAAAKQLQHKLSPSHVPAEFLVVDAAIKVATVSTPSCSEVSVSRLDAEVLSLVKSYNILEDNSIFDPLQVLESLATKCAKDGGSGLCRRIIAVVKAANVLEISFTEAFGIRPLELLQLLSLKAQDSLEEAKLLVQTHTMPPASIAQILAESFLKGLLAAHRGGYMDSQKDEGPAPLLWRLSDFLKWAELCPSEPEVGHALMRLVITGQEIPHACEVELLILSHHFYKSSACLDGVDVLVALAATRVESYVSEGDFSCLARLVTGVSNFHALNFILGILIENGQLELLLQKYSAAETTTGTAESVRGFRLAVLTSLKLFNPNDLDAFAMVYNHFNMKHETASLLEQQAMHCIRLWFQRYDKEQTEDLLESMRYFIEAAQVHSSIDAGNKTRNACSQASLISLQIRMPDFYWLNLSETNARRALVEQSRFQEALIVAEAYGLNQPGEWALVLWNQMLKPDLTEQFVSEFVAVLPLQPSMLVELARFYRAEVAARGDQSHFSVWLSPGGLPAEWLKHLGRSFRSLLRRTRDLRLRVQLATAATGFSDVLEACSKALDKVPETAGPLVLRKGHGGTYLPLM</sequence>
<evidence type="ECO:0000259" key="2">
    <source>
        <dbReference type="Pfam" id="PF14649"/>
    </source>
</evidence>
<evidence type="ECO:0000313" key="4">
    <source>
        <dbReference type="Proteomes" id="UP001202328"/>
    </source>
</evidence>